<name>A0A2P4UN49_9ACTN</name>
<evidence type="ECO:0000313" key="1">
    <source>
        <dbReference type="EMBL" id="POM26465.1"/>
    </source>
</evidence>
<evidence type="ECO:0000313" key="2">
    <source>
        <dbReference type="Proteomes" id="UP000242367"/>
    </source>
</evidence>
<proteinExistence type="predicted"/>
<evidence type="ECO:0008006" key="3">
    <source>
        <dbReference type="Google" id="ProtNLM"/>
    </source>
</evidence>
<protein>
    <recommendedName>
        <fullName evidence="3">DUF2357 domain-containing protein</fullName>
    </recommendedName>
</protein>
<dbReference type="EMBL" id="MTBP01000001">
    <property type="protein sequence ID" value="POM26465.1"/>
    <property type="molecule type" value="Genomic_DNA"/>
</dbReference>
<sequence length="690" mass="76067">MNRAPELWDRVTGALVPLPGPSVLLGRYRVPAGGHLTGTGGRWTLRGADGEAWSGDFGGDPSAAPIVVESVAAIARRLASAERAGAALGAWTAVLPMIDGITDRLRPHPLEDRLRAEFAHLRKVAYDPHARLRTEQVLVPVSEARRITWRTVSHLAAHSETWAARRLHGVEPARLLTPVQVADPDLYENRIVATLIERLWNHVTARFAEIESIEGMVGQARDLLDETGHRPYWRERERLYDFIGELLIEDDLARRLADMRADLGSLRAALAPLINAKIRTSVRGPYTGPERLRPTNLFDHDLDYRHCRALWDASVALRDQAASGEPDAVLAEWCENFTRYALLLVLRALEQLGLTEEPDATGPLPDRPGPRYSFRGRTVRLDRHGDDTFALLLDDDVLLRIVPLPHALTRAGEPDLIARALDGLSADVAILYPGEAAERAALPMPTRLAVHVSHRTGARPAMVPVSPSDLASTGRVARALRASLDGRLMLAYPPRVASTVAGAEKLARTFDWITVSSGELLVTRPVADHERGALRRMLATLHTPADAARRRGDNRRDLDELEAELIAATRSVAHLTTCPVCLSEATDPVRAFVARADGTFRCSCQCKTVWETRRCTACSQPYPVLTVPSLADQAGGDGDRLDVVFAQDLLAPPCWQRPSVYICPNCDQCPEARSERMRQACIRCAPHERR</sequence>
<organism evidence="1 2">
    <name type="scientific">Actinomadura rubteroloni</name>
    <dbReference type="NCBI Taxonomy" id="1926885"/>
    <lineage>
        <taxon>Bacteria</taxon>
        <taxon>Bacillati</taxon>
        <taxon>Actinomycetota</taxon>
        <taxon>Actinomycetes</taxon>
        <taxon>Streptosporangiales</taxon>
        <taxon>Thermomonosporaceae</taxon>
        <taxon>Actinomadura</taxon>
    </lineage>
</organism>
<reference evidence="1 2" key="1">
    <citation type="journal article" date="2017" name="Chemistry">
        <title>Isolation, Biosynthesis and Chemical Modifications of Rubterolones A-F: Rare Tropolone Alkaloids from Actinomadura sp. 5-2.</title>
        <authorList>
            <person name="Guo H."/>
            <person name="Benndorf R."/>
            <person name="Leichnitz D."/>
            <person name="Klassen J.L."/>
            <person name="Vollmers J."/>
            <person name="Gorls H."/>
            <person name="Steinacker M."/>
            <person name="Weigel C."/>
            <person name="Dahse H.M."/>
            <person name="Kaster A.K."/>
            <person name="de Beer Z.W."/>
            <person name="Poulsen M."/>
            <person name="Beemelmanns C."/>
        </authorList>
    </citation>
    <scope>NUCLEOTIDE SEQUENCE [LARGE SCALE GENOMIC DNA]</scope>
    <source>
        <strain evidence="1 2">5-2</strain>
    </source>
</reference>
<dbReference type="Proteomes" id="UP000242367">
    <property type="component" value="Unassembled WGS sequence"/>
</dbReference>
<gene>
    <name evidence="1" type="ORF">BTM25_08660</name>
</gene>
<comment type="caution">
    <text evidence="1">The sequence shown here is derived from an EMBL/GenBank/DDBJ whole genome shotgun (WGS) entry which is preliminary data.</text>
</comment>
<dbReference type="AlphaFoldDB" id="A0A2P4UN49"/>
<keyword evidence="2" id="KW-1185">Reference proteome</keyword>
<accession>A0A2P4UN49</accession>